<comment type="caution">
    <text evidence="1">The sequence shown here is derived from an EMBL/GenBank/DDBJ whole genome shotgun (WGS) entry which is preliminary data.</text>
</comment>
<accession>A0A2V3PQE9</accession>
<protein>
    <submittedName>
        <fullName evidence="1">Uncharacterized protein</fullName>
    </submittedName>
</protein>
<evidence type="ECO:0000313" key="1">
    <source>
        <dbReference type="EMBL" id="PXV65902.1"/>
    </source>
</evidence>
<gene>
    <name evidence="1" type="ORF">CLV62_10675</name>
</gene>
<name>A0A2V3PQE9_9BACT</name>
<dbReference type="AlphaFoldDB" id="A0A2V3PQE9"/>
<sequence length="33" mass="4009">MGYIKKSNEDKEQNKLFLFLVRKNGIIIWMHTI</sequence>
<keyword evidence="2" id="KW-1185">Reference proteome</keyword>
<organism evidence="1 2">
    <name type="scientific">Dysgonomonas alginatilytica</name>
    <dbReference type="NCBI Taxonomy" id="1605892"/>
    <lineage>
        <taxon>Bacteria</taxon>
        <taxon>Pseudomonadati</taxon>
        <taxon>Bacteroidota</taxon>
        <taxon>Bacteroidia</taxon>
        <taxon>Bacteroidales</taxon>
        <taxon>Dysgonomonadaceae</taxon>
        <taxon>Dysgonomonas</taxon>
    </lineage>
</organism>
<dbReference type="EMBL" id="QICL01000006">
    <property type="protein sequence ID" value="PXV65902.1"/>
    <property type="molecule type" value="Genomic_DNA"/>
</dbReference>
<reference evidence="1 2" key="1">
    <citation type="submission" date="2018-03" db="EMBL/GenBank/DDBJ databases">
        <title>Genomic Encyclopedia of Archaeal and Bacterial Type Strains, Phase II (KMG-II): from individual species to whole genera.</title>
        <authorList>
            <person name="Goeker M."/>
        </authorList>
    </citation>
    <scope>NUCLEOTIDE SEQUENCE [LARGE SCALE GENOMIC DNA]</scope>
    <source>
        <strain evidence="1 2">DSM 100214</strain>
    </source>
</reference>
<evidence type="ECO:0000313" key="2">
    <source>
        <dbReference type="Proteomes" id="UP000247973"/>
    </source>
</evidence>
<dbReference type="Proteomes" id="UP000247973">
    <property type="component" value="Unassembled WGS sequence"/>
</dbReference>
<proteinExistence type="predicted"/>